<reference evidence="1" key="1">
    <citation type="submission" date="2022-07" db="EMBL/GenBank/DDBJ databases">
        <title>Genome Sequence of Agrocybe chaxingu.</title>
        <authorList>
            <person name="Buettner E."/>
        </authorList>
    </citation>
    <scope>NUCLEOTIDE SEQUENCE</scope>
    <source>
        <strain evidence="1">MP-N11</strain>
    </source>
</reference>
<protein>
    <submittedName>
        <fullName evidence="1">Uncharacterized protein</fullName>
    </submittedName>
</protein>
<evidence type="ECO:0000313" key="2">
    <source>
        <dbReference type="Proteomes" id="UP001148786"/>
    </source>
</evidence>
<comment type="caution">
    <text evidence="1">The sequence shown here is derived from an EMBL/GenBank/DDBJ whole genome shotgun (WGS) entry which is preliminary data.</text>
</comment>
<accession>A0A9W8MP24</accession>
<dbReference type="EMBL" id="JANKHO010003050">
    <property type="protein sequence ID" value="KAJ3486541.1"/>
    <property type="molecule type" value="Genomic_DNA"/>
</dbReference>
<organism evidence="1 2">
    <name type="scientific">Agrocybe chaxingu</name>
    <dbReference type="NCBI Taxonomy" id="84603"/>
    <lineage>
        <taxon>Eukaryota</taxon>
        <taxon>Fungi</taxon>
        <taxon>Dikarya</taxon>
        <taxon>Basidiomycota</taxon>
        <taxon>Agaricomycotina</taxon>
        <taxon>Agaricomycetes</taxon>
        <taxon>Agaricomycetidae</taxon>
        <taxon>Agaricales</taxon>
        <taxon>Agaricineae</taxon>
        <taxon>Strophariaceae</taxon>
        <taxon>Agrocybe</taxon>
    </lineage>
</organism>
<gene>
    <name evidence="1" type="ORF">NLJ89_g11802</name>
</gene>
<dbReference type="OrthoDB" id="5273684at2759"/>
<evidence type="ECO:0000313" key="1">
    <source>
        <dbReference type="EMBL" id="KAJ3486541.1"/>
    </source>
</evidence>
<proteinExistence type="predicted"/>
<keyword evidence="2" id="KW-1185">Reference proteome</keyword>
<name>A0A9W8MP24_9AGAR</name>
<sequence>MEAWTPEHWRKFLEKEVGPELGGAKDVMEDSMERKACVLKMYEARNKAEEKATVEEVKEWLRKYPIRNECTHYSCIMDPSEPGGGLVWVETCEAEYFAHCIL</sequence>
<dbReference type="Proteomes" id="UP001148786">
    <property type="component" value="Unassembled WGS sequence"/>
</dbReference>
<dbReference type="AlphaFoldDB" id="A0A9W8MP24"/>